<dbReference type="Proteomes" id="UP001183535">
    <property type="component" value="Unassembled WGS sequence"/>
</dbReference>
<name>A0ABD5EZF2_9ACTN</name>
<protein>
    <submittedName>
        <fullName evidence="2">DUF5954 family protein</fullName>
    </submittedName>
</protein>
<dbReference type="AlphaFoldDB" id="A0ABD5EZF2"/>
<proteinExistence type="predicted"/>
<feature type="region of interest" description="Disordered" evidence="1">
    <location>
        <begin position="375"/>
        <end position="396"/>
    </location>
</feature>
<organism evidence="2 3">
    <name type="scientific">Streptomyces doudnae</name>
    <dbReference type="NCBI Taxonomy" id="3075536"/>
    <lineage>
        <taxon>Bacteria</taxon>
        <taxon>Bacillati</taxon>
        <taxon>Actinomycetota</taxon>
        <taxon>Actinomycetes</taxon>
        <taxon>Kitasatosporales</taxon>
        <taxon>Streptomycetaceae</taxon>
        <taxon>Streptomyces</taxon>
    </lineage>
</organism>
<comment type="caution">
    <text evidence="2">The sequence shown here is derived from an EMBL/GenBank/DDBJ whole genome shotgun (WGS) entry which is preliminary data.</text>
</comment>
<gene>
    <name evidence="2" type="ORF">RM877_34315</name>
</gene>
<sequence>MTGYEDGVPGYLTFRVIPQEGPVAAFAEQEAWQARELYPDLNGLALAEFFYAKELDSGGWALSKHLSDAPQGARDSLGHHFRMRAARARDEGDERAHAEWTAAALRMDREVIDEVRVRGERFRIVRASRFLRTGPDGPEPPRPSDPDPAEAGEAHTLPSRIEGHVIDPRLGTGLADGLLRLDLLRFLGAVPGAPAGLREDALDAAERCPGGVLLPAVFMISERVDGRWQAFHPGASDDTPQGARDGLTTWLRVMAPFTLVMTDEDRAAYARAADLLDEQRCDDLVVDGRWFRVSRVERLVRLGPDGPEGPRPHDFDPDPPVAVQNERSADGGRWRAGDDGDGDDEDDEDLPNPVVEQQVRELQVLWEQELARRAAARERRADRRRGARGRTGPAEG</sequence>
<feature type="compositionally biased region" description="Basic and acidic residues" evidence="1">
    <location>
        <begin position="327"/>
        <end position="338"/>
    </location>
</feature>
<evidence type="ECO:0000313" key="2">
    <source>
        <dbReference type="EMBL" id="MDT0439744.1"/>
    </source>
</evidence>
<evidence type="ECO:0000313" key="3">
    <source>
        <dbReference type="Proteomes" id="UP001183535"/>
    </source>
</evidence>
<dbReference type="RefSeq" id="WP_093834822.1">
    <property type="nucleotide sequence ID" value="NZ_JAVRES010000031.1"/>
</dbReference>
<evidence type="ECO:0000256" key="1">
    <source>
        <dbReference type="SAM" id="MobiDB-lite"/>
    </source>
</evidence>
<feature type="region of interest" description="Disordered" evidence="1">
    <location>
        <begin position="131"/>
        <end position="158"/>
    </location>
</feature>
<accession>A0ABD5EZF2</accession>
<keyword evidence="3" id="KW-1185">Reference proteome</keyword>
<reference evidence="3" key="1">
    <citation type="submission" date="2023-07" db="EMBL/GenBank/DDBJ databases">
        <title>30 novel species of actinomycetes from the DSMZ collection.</title>
        <authorList>
            <person name="Nouioui I."/>
        </authorList>
    </citation>
    <scope>NUCLEOTIDE SEQUENCE [LARGE SCALE GENOMIC DNA]</scope>
    <source>
        <strain evidence="3">DSM 41981</strain>
    </source>
</reference>
<dbReference type="EMBL" id="JAVRES010000031">
    <property type="protein sequence ID" value="MDT0439744.1"/>
    <property type="molecule type" value="Genomic_DNA"/>
</dbReference>
<feature type="region of interest" description="Disordered" evidence="1">
    <location>
        <begin position="301"/>
        <end position="357"/>
    </location>
</feature>
<feature type="compositionally biased region" description="Acidic residues" evidence="1">
    <location>
        <begin position="339"/>
        <end position="350"/>
    </location>
</feature>
<dbReference type="Pfam" id="PF19379">
    <property type="entry name" value="DUF5954"/>
    <property type="match status" value="1"/>
</dbReference>
<dbReference type="InterPro" id="IPR045998">
    <property type="entry name" value="DUF5954"/>
</dbReference>